<dbReference type="EMBL" id="QXGF01001655">
    <property type="protein sequence ID" value="KAE8928585.1"/>
    <property type="molecule type" value="Genomic_DNA"/>
</dbReference>
<evidence type="ECO:0000313" key="3">
    <source>
        <dbReference type="Proteomes" id="UP000429523"/>
    </source>
</evidence>
<evidence type="ECO:0000313" key="2">
    <source>
        <dbReference type="EMBL" id="KAE8928585.1"/>
    </source>
</evidence>
<sequence length="123" mass="12915">MPLGQHRPHSSFCAVGEELRDQQRAPRPAAAAAPAEAAAAAAAALPGSMHALPGSRAGHCRTTTMTTSSSSSGIAGVDARPAWKPSWPLPHRHHDHQQQQQRHCRGRCTPCLEAELATAAPPP</sequence>
<proteinExistence type="predicted"/>
<protein>
    <submittedName>
        <fullName evidence="2">Uncharacterized protein</fullName>
    </submittedName>
</protein>
<evidence type="ECO:0000256" key="1">
    <source>
        <dbReference type="SAM" id="MobiDB-lite"/>
    </source>
</evidence>
<comment type="caution">
    <text evidence="2">The sequence shown here is derived from an EMBL/GenBank/DDBJ whole genome shotgun (WGS) entry which is preliminary data.</text>
</comment>
<organism evidence="2 3">
    <name type="scientific">Phytophthora fragariae</name>
    <dbReference type="NCBI Taxonomy" id="53985"/>
    <lineage>
        <taxon>Eukaryota</taxon>
        <taxon>Sar</taxon>
        <taxon>Stramenopiles</taxon>
        <taxon>Oomycota</taxon>
        <taxon>Peronosporomycetes</taxon>
        <taxon>Peronosporales</taxon>
        <taxon>Peronosporaceae</taxon>
        <taxon>Phytophthora</taxon>
    </lineage>
</organism>
<feature type="region of interest" description="Disordered" evidence="1">
    <location>
        <begin position="1"/>
        <end position="33"/>
    </location>
</feature>
<name>A0A6A3E4S3_9STRA</name>
<dbReference type="AlphaFoldDB" id="A0A6A3E4S3"/>
<dbReference type="Proteomes" id="UP000429523">
    <property type="component" value="Unassembled WGS sequence"/>
</dbReference>
<feature type="compositionally biased region" description="Low complexity" evidence="1">
    <location>
        <begin position="62"/>
        <end position="72"/>
    </location>
</feature>
<accession>A0A6A3E4S3</accession>
<gene>
    <name evidence="2" type="ORF">PF009_g21281</name>
</gene>
<feature type="region of interest" description="Disordered" evidence="1">
    <location>
        <begin position="49"/>
        <end position="101"/>
    </location>
</feature>
<reference evidence="2 3" key="1">
    <citation type="submission" date="2018-08" db="EMBL/GenBank/DDBJ databases">
        <title>Genomic investigation of the strawberry pathogen Phytophthora fragariae indicates pathogenicity is determined by transcriptional variation in three key races.</title>
        <authorList>
            <person name="Adams T.M."/>
            <person name="Armitage A.D."/>
            <person name="Sobczyk M.K."/>
            <person name="Bates H.J."/>
            <person name="Dunwell J.M."/>
            <person name="Nellist C.F."/>
            <person name="Harrison R.J."/>
        </authorList>
    </citation>
    <scope>NUCLEOTIDE SEQUENCE [LARGE SCALE GENOMIC DNA]</scope>
    <source>
        <strain evidence="2 3">NOV-9</strain>
    </source>
</reference>